<evidence type="ECO:0000313" key="2">
    <source>
        <dbReference type="EMBL" id="CEK83183.1"/>
    </source>
</evidence>
<dbReference type="EMBL" id="HACG01036318">
    <property type="protein sequence ID" value="CEK83183.1"/>
    <property type="molecule type" value="Transcribed_RNA"/>
</dbReference>
<accession>A0A0B7AQP0</accession>
<feature type="compositionally biased region" description="Polar residues" evidence="1">
    <location>
        <begin position="67"/>
        <end position="79"/>
    </location>
</feature>
<evidence type="ECO:0008006" key="3">
    <source>
        <dbReference type="Google" id="ProtNLM"/>
    </source>
</evidence>
<evidence type="ECO:0000256" key="1">
    <source>
        <dbReference type="SAM" id="MobiDB-lite"/>
    </source>
</evidence>
<feature type="non-terminal residue" evidence="2">
    <location>
        <position position="152"/>
    </location>
</feature>
<feature type="compositionally biased region" description="Acidic residues" evidence="1">
    <location>
        <begin position="92"/>
        <end position="113"/>
    </location>
</feature>
<protein>
    <recommendedName>
        <fullName evidence="3">CUE domain-containing protein</fullName>
    </recommendedName>
</protein>
<gene>
    <name evidence="2" type="primary">ORF135669</name>
</gene>
<feature type="non-terminal residue" evidence="2">
    <location>
        <position position="1"/>
    </location>
</feature>
<proteinExistence type="predicted"/>
<organism evidence="2">
    <name type="scientific">Arion vulgaris</name>
    <dbReference type="NCBI Taxonomy" id="1028688"/>
    <lineage>
        <taxon>Eukaryota</taxon>
        <taxon>Metazoa</taxon>
        <taxon>Spiralia</taxon>
        <taxon>Lophotrochozoa</taxon>
        <taxon>Mollusca</taxon>
        <taxon>Gastropoda</taxon>
        <taxon>Heterobranchia</taxon>
        <taxon>Euthyneura</taxon>
        <taxon>Panpulmonata</taxon>
        <taxon>Eupulmonata</taxon>
        <taxon>Stylommatophora</taxon>
        <taxon>Helicina</taxon>
        <taxon>Arionoidea</taxon>
        <taxon>Arionidae</taxon>
        <taxon>Arion</taxon>
    </lineage>
</organism>
<reference evidence="2" key="1">
    <citation type="submission" date="2014-12" db="EMBL/GenBank/DDBJ databases">
        <title>Insight into the proteome of Arion vulgaris.</title>
        <authorList>
            <person name="Aradska J."/>
            <person name="Bulat T."/>
            <person name="Smidak R."/>
            <person name="Sarate P."/>
            <person name="Gangsoo J."/>
            <person name="Sialana F."/>
            <person name="Bilban M."/>
            <person name="Lubec G."/>
        </authorList>
    </citation>
    <scope>NUCLEOTIDE SEQUENCE</scope>
    <source>
        <tissue evidence="2">Skin</tissue>
    </source>
</reference>
<sequence>DFQRGLDFLRGCFPAKSVEHLQTVLAANNGDTEMAVASLSEEGSGDAKLADSLTKREAGPSSDMKATKSSSALKPQVSASRVKKKKGKDIDASDEDEEYDEYDDSADSDDSEELGNRSKSETDNYLQFFEEATVEELTAMPGCSKKKAEVIL</sequence>
<dbReference type="AlphaFoldDB" id="A0A0B7AQP0"/>
<dbReference type="CDD" id="cd14279">
    <property type="entry name" value="CUE"/>
    <property type="match status" value="1"/>
</dbReference>
<feature type="region of interest" description="Disordered" evidence="1">
    <location>
        <begin position="37"/>
        <end position="123"/>
    </location>
</feature>
<name>A0A0B7AQP0_9EUPU</name>